<name>A0ABN7T182_OIKDI</name>
<evidence type="ECO:0000313" key="3">
    <source>
        <dbReference type="Proteomes" id="UP001158576"/>
    </source>
</evidence>
<sequence length="550" mass="62826">MKPTKYFNLTIVSMAAVLQKKRLSDKKIAQTRRKKRELGGGSLHSAGLDFSFNGDKMETCADLEDIPGRVDESCPMTGNFTDGLACNINCDSGDTIPVKCECRYLEDGPMRLFMGCHYAFEEGECPEVEVAEEISEDDELESPSLPTERIEENLATDPEKFHKLEFDHQYPHNSLPQNDPPLAQHLQSFYPANPYPPVQYPPQYPFQQHQQQPYYPMMQMPPSQLMPPETTIEDQNLADTKEHFAKFFSAMEKQENSIMKISGQFTLSKSSELSKNIPFATQKALIEREIESLANDGHFFEDFSIESASFRTENALETPFLEDHQNSFFDFDFTALIDINNDHKLGDDESLIDINNNCDDKKVSSFLEESLKDLNGLVSSSIIVLNCDMISQESLRLHSIENYLKDITMVVQSFMQTKKQLEDLQEDILKESMTTTQSPSSTTSSSDPTDIENWKKDLENSVLEKFEELKTMIASSNLPKTDSPNDSKTEDNDDYKLDAKLYEDDADGDDDLDEEMAFEMRRRAPLPVLENNNNMRPGRRHPKFVKIVRF</sequence>
<gene>
    <name evidence="2" type="ORF">OKIOD_LOCUS13088</name>
</gene>
<feature type="compositionally biased region" description="Basic and acidic residues" evidence="1">
    <location>
        <begin position="483"/>
        <end position="503"/>
    </location>
</feature>
<dbReference type="EMBL" id="OU015567">
    <property type="protein sequence ID" value="CAG5109841.1"/>
    <property type="molecule type" value="Genomic_DNA"/>
</dbReference>
<evidence type="ECO:0000313" key="2">
    <source>
        <dbReference type="EMBL" id="CAG5109841.1"/>
    </source>
</evidence>
<accession>A0ABN7T182</accession>
<protein>
    <submittedName>
        <fullName evidence="2">Oidioi.mRNA.OKI2018_I69.chr2.g4323.t1.cds</fullName>
    </submittedName>
</protein>
<feature type="compositionally biased region" description="Low complexity" evidence="1">
    <location>
        <begin position="434"/>
        <end position="448"/>
    </location>
</feature>
<keyword evidence="3" id="KW-1185">Reference proteome</keyword>
<evidence type="ECO:0000256" key="1">
    <source>
        <dbReference type="SAM" id="MobiDB-lite"/>
    </source>
</evidence>
<dbReference type="Proteomes" id="UP001158576">
    <property type="component" value="Chromosome 2"/>
</dbReference>
<proteinExistence type="predicted"/>
<reference evidence="2 3" key="1">
    <citation type="submission" date="2021-04" db="EMBL/GenBank/DDBJ databases">
        <authorList>
            <person name="Bliznina A."/>
        </authorList>
    </citation>
    <scope>NUCLEOTIDE SEQUENCE [LARGE SCALE GENOMIC DNA]</scope>
</reference>
<feature type="region of interest" description="Disordered" evidence="1">
    <location>
        <begin position="431"/>
        <end position="452"/>
    </location>
</feature>
<organism evidence="2 3">
    <name type="scientific">Oikopleura dioica</name>
    <name type="common">Tunicate</name>
    <dbReference type="NCBI Taxonomy" id="34765"/>
    <lineage>
        <taxon>Eukaryota</taxon>
        <taxon>Metazoa</taxon>
        <taxon>Chordata</taxon>
        <taxon>Tunicata</taxon>
        <taxon>Appendicularia</taxon>
        <taxon>Copelata</taxon>
        <taxon>Oikopleuridae</taxon>
        <taxon>Oikopleura</taxon>
    </lineage>
</organism>
<feature type="region of interest" description="Disordered" evidence="1">
    <location>
        <begin position="474"/>
        <end position="510"/>
    </location>
</feature>